<keyword evidence="1" id="KW-0732">Signal</keyword>
<feature type="chain" id="PRO_5030640069" evidence="1">
    <location>
        <begin position="18"/>
        <end position="204"/>
    </location>
</feature>
<dbReference type="EMBL" id="DTCX01000305">
    <property type="protein sequence ID" value="HGL50035.1"/>
    <property type="molecule type" value="Genomic_DNA"/>
</dbReference>
<sequence>MRKLVALMALLAGLALAQTTDSHTVTVNIPSVLSLQIDATDFLFDFSNTSLTGSETVTVNGTPYTKASLAAYDAFIDTATGTQTFAPTSVAGTGGNDYATATVRTNRAQWTVNISSIGGSLAGPLSNSRVSVFAEKVSGKGASWTSVPTPITAASPLTLFNAGSGGQGKSVYKIYYLLQMDINDDIPLAGYSSQITINYTLTSP</sequence>
<comment type="caution">
    <text evidence="2">The sequence shown here is derived from an EMBL/GenBank/DDBJ whole genome shotgun (WGS) entry which is preliminary data.</text>
</comment>
<gene>
    <name evidence="2" type="ORF">ENU54_05490</name>
</gene>
<proteinExistence type="predicted"/>
<feature type="signal peptide" evidence="1">
    <location>
        <begin position="1"/>
        <end position="17"/>
    </location>
</feature>
<dbReference type="AlphaFoldDB" id="A0A7V4A1Z9"/>
<organism evidence="2">
    <name type="scientific">Thermus tengchongensis</name>
    <dbReference type="NCBI Taxonomy" id="1214928"/>
    <lineage>
        <taxon>Bacteria</taxon>
        <taxon>Thermotogati</taxon>
        <taxon>Deinococcota</taxon>
        <taxon>Deinococci</taxon>
        <taxon>Thermales</taxon>
        <taxon>Thermaceae</taxon>
        <taxon>Thermus</taxon>
    </lineage>
</organism>
<name>A0A7V4A1Z9_9DEIN</name>
<protein>
    <submittedName>
        <fullName evidence="2">Uncharacterized protein</fullName>
    </submittedName>
</protein>
<evidence type="ECO:0000313" key="2">
    <source>
        <dbReference type="EMBL" id="HGL50035.1"/>
    </source>
</evidence>
<evidence type="ECO:0000256" key="1">
    <source>
        <dbReference type="SAM" id="SignalP"/>
    </source>
</evidence>
<reference evidence="2" key="1">
    <citation type="journal article" date="2020" name="mSystems">
        <title>Genome- and Community-Level Interaction Insights into Carbon Utilization and Element Cycling Functions of Hydrothermarchaeota in Hydrothermal Sediment.</title>
        <authorList>
            <person name="Zhou Z."/>
            <person name="Liu Y."/>
            <person name="Xu W."/>
            <person name="Pan J."/>
            <person name="Luo Z.H."/>
            <person name="Li M."/>
        </authorList>
    </citation>
    <scope>NUCLEOTIDE SEQUENCE [LARGE SCALE GENOMIC DNA]</scope>
    <source>
        <strain evidence="2">SpSt-679</strain>
    </source>
</reference>
<accession>A0A7V4A1Z9</accession>